<keyword evidence="2 6" id="KW-0055">Arginine biosynthesis</keyword>
<protein>
    <recommendedName>
        <fullName evidence="6">N-acetyl-gamma-glutamyl-phosphate reductase</fullName>
        <shortName evidence="6">AGPR</shortName>
        <ecNumber evidence="6">1.2.1.38</ecNumber>
    </recommendedName>
    <alternativeName>
        <fullName evidence="6">N-acetyl-glutamate semialdehyde dehydrogenase</fullName>
        <shortName evidence="6">NAGSA dehydrogenase</shortName>
    </alternativeName>
</protein>
<sequence>MDTQKFNVYVDGQAGTTGLKINERLKLHPYINILKIDEDKRKDPAARKEMINAADIVFLCLPDAASIEAVSMIDPANTRTKVIDASTAHRTHPEWTYGIPELSAQAREAISHSTRTTVAGCYASAFILPLYPLVQSGIIPADYPISSHGISGYSGAGKSAILEYTDPHRDELYPTYGTPRHYALGLHHKHVPEMQQKVGLTYPPIFSPIIADYYQGLAVATQIHTRLLGKKVTPLDVHTYLAKHYEGQNFVKVMPFNPSQCLDENFYNPVACNGTNNAEIFVFGNDEQILLLTRLDNLGKGASGAAVQNMNIMLGLDETISLI</sequence>
<dbReference type="GO" id="GO:0003942">
    <property type="term" value="F:N-acetyl-gamma-glutamyl-phosphate reductase activity"/>
    <property type="evidence" value="ECO:0007669"/>
    <property type="project" value="UniProtKB-UniRule"/>
</dbReference>
<dbReference type="EMBL" id="CP002582">
    <property type="protein sequence ID" value="ADZ85530.1"/>
    <property type="molecule type" value="Genomic_DNA"/>
</dbReference>
<keyword evidence="3 6" id="KW-0028">Amino-acid biosynthesis</keyword>
<dbReference type="Pfam" id="PF22698">
    <property type="entry name" value="Semialdhyde_dhC_1"/>
    <property type="match status" value="1"/>
</dbReference>
<evidence type="ECO:0000256" key="4">
    <source>
        <dbReference type="ARBA" id="ARBA00022857"/>
    </source>
</evidence>
<dbReference type="PANTHER" id="PTHR32338">
    <property type="entry name" value="N-ACETYL-GAMMA-GLUTAMYL-PHOSPHATE REDUCTASE, CHLOROPLASTIC-RELATED-RELATED"/>
    <property type="match status" value="1"/>
</dbReference>
<dbReference type="GO" id="GO:0005737">
    <property type="term" value="C:cytoplasm"/>
    <property type="evidence" value="ECO:0007669"/>
    <property type="project" value="UniProtKB-SubCell"/>
</dbReference>
<dbReference type="EC" id="1.2.1.38" evidence="6"/>
<dbReference type="GO" id="GO:0051287">
    <property type="term" value="F:NAD binding"/>
    <property type="evidence" value="ECO:0007669"/>
    <property type="project" value="InterPro"/>
</dbReference>
<dbReference type="KEGG" id="cle:Clole_3850"/>
<gene>
    <name evidence="6" type="primary">argC</name>
    <name evidence="8" type="ordered locus">Clole_3850</name>
</gene>
<dbReference type="Proteomes" id="UP000008467">
    <property type="component" value="Chromosome"/>
</dbReference>
<name>F2JJD5_CELLD</name>
<comment type="function">
    <text evidence="6">Catalyzes the NADPH-dependent reduction of N-acetyl-5-glutamyl phosphate to yield N-acetyl-L-glutamate 5-semialdehyde.</text>
</comment>
<dbReference type="InterPro" id="IPR000534">
    <property type="entry name" value="Semialdehyde_DH_NAD-bd"/>
</dbReference>
<reference evidence="8 9" key="1">
    <citation type="journal article" date="2011" name="J. Bacteriol.">
        <title>Complete genome sequence of the cellulose-degrading bacterium Cellulosilyticum lentocellum.</title>
        <authorList>
            <consortium name="US DOE Joint Genome Institute"/>
            <person name="Miller D.A."/>
            <person name="Suen G."/>
            <person name="Bruce D."/>
            <person name="Copeland A."/>
            <person name="Cheng J.F."/>
            <person name="Detter C."/>
            <person name="Goodwin L.A."/>
            <person name="Han C.S."/>
            <person name="Hauser L.J."/>
            <person name="Land M.L."/>
            <person name="Lapidus A."/>
            <person name="Lucas S."/>
            <person name="Meincke L."/>
            <person name="Pitluck S."/>
            <person name="Tapia R."/>
            <person name="Teshima H."/>
            <person name="Woyke T."/>
            <person name="Fox B.G."/>
            <person name="Angert E.R."/>
            <person name="Currie C.R."/>
        </authorList>
    </citation>
    <scope>NUCLEOTIDE SEQUENCE [LARGE SCALE GENOMIC DNA]</scope>
    <source>
        <strain evidence="9">ATCC 49066 / DSM 5427 / NCIMB 11756 / RHM5</strain>
    </source>
</reference>
<dbReference type="HAMAP" id="MF_01110">
    <property type="entry name" value="ArgC_type2"/>
    <property type="match status" value="1"/>
</dbReference>
<proteinExistence type="inferred from homology"/>
<comment type="catalytic activity">
    <reaction evidence="6">
        <text>N-acetyl-L-glutamate 5-semialdehyde + phosphate + NADP(+) = N-acetyl-L-glutamyl 5-phosphate + NADPH + H(+)</text>
        <dbReference type="Rhea" id="RHEA:21588"/>
        <dbReference type="ChEBI" id="CHEBI:15378"/>
        <dbReference type="ChEBI" id="CHEBI:29123"/>
        <dbReference type="ChEBI" id="CHEBI:43474"/>
        <dbReference type="ChEBI" id="CHEBI:57783"/>
        <dbReference type="ChEBI" id="CHEBI:57936"/>
        <dbReference type="ChEBI" id="CHEBI:58349"/>
        <dbReference type="EC" id="1.2.1.38"/>
    </reaction>
</comment>
<dbReference type="HOGENOM" id="CLU_077118_0_0_9"/>
<dbReference type="SUPFAM" id="SSF51735">
    <property type="entry name" value="NAD(P)-binding Rossmann-fold domains"/>
    <property type="match status" value="1"/>
</dbReference>
<organism evidence="8 9">
    <name type="scientific">Cellulosilyticum lentocellum (strain ATCC 49066 / DSM 5427 / NCIMB 11756 / RHM5)</name>
    <name type="common">Clostridium lentocellum</name>
    <dbReference type="NCBI Taxonomy" id="642492"/>
    <lineage>
        <taxon>Bacteria</taxon>
        <taxon>Bacillati</taxon>
        <taxon>Bacillota</taxon>
        <taxon>Clostridia</taxon>
        <taxon>Lachnospirales</taxon>
        <taxon>Cellulosilyticaceae</taxon>
        <taxon>Cellulosilyticum</taxon>
    </lineage>
</organism>
<evidence type="ECO:0000256" key="1">
    <source>
        <dbReference type="ARBA" id="ARBA00022490"/>
    </source>
</evidence>
<comment type="subcellular location">
    <subcellularLocation>
        <location evidence="6">Cytoplasm</location>
    </subcellularLocation>
</comment>
<comment type="similarity">
    <text evidence="6">Belongs to the NAGSA dehydrogenase family. Type 2 subfamily.</text>
</comment>
<dbReference type="Gene3D" id="3.40.50.720">
    <property type="entry name" value="NAD(P)-binding Rossmann-like Domain"/>
    <property type="match status" value="1"/>
</dbReference>
<comment type="pathway">
    <text evidence="6">Amino-acid biosynthesis; L-arginine biosynthesis; N(2)-acetyl-L-ornithine from L-glutamate: step 3/4.</text>
</comment>
<dbReference type="SMART" id="SM00859">
    <property type="entry name" value="Semialdhyde_dh"/>
    <property type="match status" value="1"/>
</dbReference>
<dbReference type="CDD" id="cd17896">
    <property type="entry name" value="AGPR_2_N"/>
    <property type="match status" value="1"/>
</dbReference>
<keyword evidence="5 6" id="KW-0560">Oxidoreductase</keyword>
<dbReference type="InterPro" id="IPR036291">
    <property type="entry name" value="NAD(P)-bd_dom_sf"/>
</dbReference>
<dbReference type="CDD" id="cd23935">
    <property type="entry name" value="AGPR_2_C"/>
    <property type="match status" value="1"/>
</dbReference>
<dbReference type="Gene3D" id="3.30.360.10">
    <property type="entry name" value="Dihydrodipicolinate Reductase, domain 2"/>
    <property type="match status" value="1"/>
</dbReference>
<dbReference type="InterPro" id="IPR010136">
    <property type="entry name" value="AGPR_type-2"/>
</dbReference>
<evidence type="ECO:0000256" key="6">
    <source>
        <dbReference type="HAMAP-Rule" id="MF_01110"/>
    </source>
</evidence>
<keyword evidence="1 6" id="KW-0963">Cytoplasm</keyword>
<dbReference type="PANTHER" id="PTHR32338:SF10">
    <property type="entry name" value="N-ACETYL-GAMMA-GLUTAMYL-PHOSPHATE REDUCTASE, CHLOROPLASTIC-RELATED"/>
    <property type="match status" value="1"/>
</dbReference>
<accession>F2JJD5</accession>
<dbReference type="InterPro" id="IPR058924">
    <property type="entry name" value="AGPR_dimerisation_dom"/>
</dbReference>
<feature type="domain" description="Semialdehyde dehydrogenase NAD-binding" evidence="7">
    <location>
        <begin position="7"/>
        <end position="110"/>
    </location>
</feature>
<dbReference type="GO" id="GO:0006526">
    <property type="term" value="P:L-arginine biosynthetic process"/>
    <property type="evidence" value="ECO:0007669"/>
    <property type="project" value="UniProtKB-UniRule"/>
</dbReference>
<dbReference type="UniPathway" id="UPA00068">
    <property type="reaction ID" value="UER00108"/>
</dbReference>
<dbReference type="SUPFAM" id="SSF55347">
    <property type="entry name" value="Glyceraldehyde-3-phosphate dehydrogenase-like, C-terminal domain"/>
    <property type="match status" value="1"/>
</dbReference>
<feature type="active site" evidence="6">
    <location>
        <position position="121"/>
    </location>
</feature>
<dbReference type="STRING" id="642492.Clole_3850"/>
<dbReference type="eggNOG" id="COG0002">
    <property type="taxonomic scope" value="Bacteria"/>
</dbReference>
<evidence type="ECO:0000256" key="2">
    <source>
        <dbReference type="ARBA" id="ARBA00022571"/>
    </source>
</evidence>
<dbReference type="NCBIfam" id="TIGR01851">
    <property type="entry name" value="argC_other"/>
    <property type="match status" value="1"/>
</dbReference>
<evidence type="ECO:0000259" key="7">
    <source>
        <dbReference type="SMART" id="SM00859"/>
    </source>
</evidence>
<dbReference type="Pfam" id="PF01118">
    <property type="entry name" value="Semialdhyde_dh"/>
    <property type="match status" value="1"/>
</dbReference>
<dbReference type="AlphaFoldDB" id="F2JJD5"/>
<evidence type="ECO:0000256" key="5">
    <source>
        <dbReference type="ARBA" id="ARBA00023002"/>
    </source>
</evidence>
<dbReference type="RefSeq" id="WP_013658804.1">
    <property type="nucleotide sequence ID" value="NC_015275.1"/>
</dbReference>
<keyword evidence="9" id="KW-1185">Reference proteome</keyword>
<evidence type="ECO:0000256" key="3">
    <source>
        <dbReference type="ARBA" id="ARBA00022605"/>
    </source>
</evidence>
<keyword evidence="4 6" id="KW-0521">NADP</keyword>
<dbReference type="InterPro" id="IPR050085">
    <property type="entry name" value="AGPR"/>
</dbReference>
<evidence type="ECO:0000313" key="8">
    <source>
        <dbReference type="EMBL" id="ADZ85530.1"/>
    </source>
</evidence>
<evidence type="ECO:0000313" key="9">
    <source>
        <dbReference type="Proteomes" id="UP000008467"/>
    </source>
</evidence>